<name>A0AA49GRG3_9BACT</name>
<dbReference type="EMBL" id="CP120682">
    <property type="protein sequence ID" value="WKN36991.1"/>
    <property type="molecule type" value="Genomic_DNA"/>
</dbReference>
<reference evidence="2" key="1">
    <citation type="journal article" date="2023" name="Comput. Struct. Biotechnol. J.">
        <title>Discovery of a novel marine Bacteroidetes with a rich repertoire of carbohydrate-active enzymes.</title>
        <authorList>
            <person name="Chen B."/>
            <person name="Liu G."/>
            <person name="Chen Q."/>
            <person name="Wang H."/>
            <person name="Liu L."/>
            <person name="Tang K."/>
        </authorList>
    </citation>
    <scope>NUCLEOTIDE SEQUENCE</scope>
    <source>
        <strain evidence="2">TK19036</strain>
    </source>
</reference>
<dbReference type="InterPro" id="IPR050266">
    <property type="entry name" value="AB_hydrolase_sf"/>
</dbReference>
<dbReference type="AlphaFoldDB" id="A0AA49GRG3"/>
<dbReference type="GO" id="GO:0016787">
    <property type="term" value="F:hydrolase activity"/>
    <property type="evidence" value="ECO:0007669"/>
    <property type="project" value="UniProtKB-KW"/>
</dbReference>
<dbReference type="SUPFAM" id="SSF53474">
    <property type="entry name" value="alpha/beta-Hydrolases"/>
    <property type="match status" value="1"/>
</dbReference>
<keyword evidence="2" id="KW-0378">Hydrolase</keyword>
<dbReference type="Pfam" id="PF00561">
    <property type="entry name" value="Abhydrolase_1"/>
    <property type="match status" value="1"/>
</dbReference>
<dbReference type="Gene3D" id="3.40.50.1820">
    <property type="entry name" value="alpha/beta hydrolase"/>
    <property type="match status" value="1"/>
</dbReference>
<evidence type="ECO:0000313" key="2">
    <source>
        <dbReference type="EMBL" id="WKN36991.1"/>
    </source>
</evidence>
<evidence type="ECO:0000259" key="1">
    <source>
        <dbReference type="Pfam" id="PF00561"/>
    </source>
</evidence>
<dbReference type="PANTHER" id="PTHR43798">
    <property type="entry name" value="MONOACYLGLYCEROL LIPASE"/>
    <property type="match status" value="1"/>
</dbReference>
<dbReference type="InterPro" id="IPR029058">
    <property type="entry name" value="AB_hydrolase_fold"/>
</dbReference>
<dbReference type="InterPro" id="IPR000073">
    <property type="entry name" value="AB_hydrolase_1"/>
</dbReference>
<feature type="domain" description="AB hydrolase-1" evidence="1">
    <location>
        <begin position="13"/>
        <end position="242"/>
    </location>
</feature>
<sequence length="259" mass="28507">MLLNHIQKGSGQPIVLLHGFCENLHIWDPVIDSLAESAHVIAIDLPGSGANAPLSDPISIEDMATQVYKTVHELGVVSGILVGHSMGGYVSLALAEKNPQWMHGLCLFHSTAFADSAEKKVKRDKSAQFIYQHGIEEFNNSLVPTLFAASQRDILRDTIEEVKALTNQTPVSTAVQAVLAMKNRPDRTNVLRQSNYPVMFIAGREDEVVPLKDVQQQCWLPQGIVSAHTLPKVGHMGMWEKPELALAMMKNMVDIVNNI</sequence>
<reference evidence="2" key="2">
    <citation type="journal article" date="2024" name="Antonie Van Leeuwenhoek">
        <title>Roseihalotalea indica gen. nov., sp. nov., a halophilic Bacteroidetes from mesopelagic Southwest Indian Ocean with higher carbohydrate metabolic potential.</title>
        <authorList>
            <person name="Chen B."/>
            <person name="Zhang M."/>
            <person name="Lin D."/>
            <person name="Ye J."/>
            <person name="Tang K."/>
        </authorList>
    </citation>
    <scope>NUCLEOTIDE SEQUENCE</scope>
    <source>
        <strain evidence="2">TK19036</strain>
    </source>
</reference>
<gene>
    <name evidence="2" type="ORF">K4G66_31990</name>
</gene>
<dbReference type="PRINTS" id="PR00111">
    <property type="entry name" value="ABHYDROLASE"/>
</dbReference>
<protein>
    <submittedName>
        <fullName evidence="2">Alpha/beta fold hydrolase</fullName>
    </submittedName>
</protein>
<organism evidence="2">
    <name type="scientific">Roseihalotalea indica</name>
    <dbReference type="NCBI Taxonomy" id="2867963"/>
    <lineage>
        <taxon>Bacteria</taxon>
        <taxon>Pseudomonadati</taxon>
        <taxon>Bacteroidota</taxon>
        <taxon>Cytophagia</taxon>
        <taxon>Cytophagales</taxon>
        <taxon>Catalimonadaceae</taxon>
        <taxon>Roseihalotalea</taxon>
    </lineage>
</organism>
<accession>A0AA49GRG3</accession>
<proteinExistence type="predicted"/>